<dbReference type="Proteomes" id="UP000284842">
    <property type="component" value="Unassembled WGS sequence"/>
</dbReference>
<evidence type="ECO:0000313" key="2">
    <source>
        <dbReference type="EMBL" id="PPR07515.1"/>
    </source>
</evidence>
<sequence length="242" mass="27195">MTTLYQQSVSSFSDFGVSSISPSLSVERSPSFFHNVLDSPHHPPSMSSSRSDRAKDSFYGHKDVATTTSDFILEKFGCNIEGDSSDECFCYGLDLPRFIARCIHLGQIPYNYVWGTVLLLMRYHKSLEQGWDKEVDGSTPLLGHSMFLCALYFTTQEHFDPTGRALHYGDPSIWIEMTGFSLDETVLYQYFWDFFANLSGDVSVDSHLDASPKPNPDAFESATRPISSKEIADLPKPPKMGR</sequence>
<dbReference type="InParanoid" id="A0A409YWU6"/>
<feature type="region of interest" description="Disordered" evidence="1">
    <location>
        <begin position="207"/>
        <end position="242"/>
    </location>
</feature>
<dbReference type="AlphaFoldDB" id="A0A409YWU6"/>
<gene>
    <name evidence="2" type="ORF">CVT24_006884</name>
</gene>
<organism evidence="2 3">
    <name type="scientific">Panaeolus cyanescens</name>
    <dbReference type="NCBI Taxonomy" id="181874"/>
    <lineage>
        <taxon>Eukaryota</taxon>
        <taxon>Fungi</taxon>
        <taxon>Dikarya</taxon>
        <taxon>Basidiomycota</taxon>
        <taxon>Agaricomycotina</taxon>
        <taxon>Agaricomycetes</taxon>
        <taxon>Agaricomycetidae</taxon>
        <taxon>Agaricales</taxon>
        <taxon>Agaricineae</taxon>
        <taxon>Galeropsidaceae</taxon>
        <taxon>Panaeolus</taxon>
    </lineage>
</organism>
<dbReference type="OrthoDB" id="3039382at2759"/>
<protein>
    <submittedName>
        <fullName evidence="2">Uncharacterized protein</fullName>
    </submittedName>
</protein>
<name>A0A409YWU6_9AGAR</name>
<evidence type="ECO:0000256" key="1">
    <source>
        <dbReference type="SAM" id="MobiDB-lite"/>
    </source>
</evidence>
<proteinExistence type="predicted"/>
<keyword evidence="3" id="KW-1185">Reference proteome</keyword>
<dbReference type="EMBL" id="NHTK01000439">
    <property type="protein sequence ID" value="PPR07515.1"/>
    <property type="molecule type" value="Genomic_DNA"/>
</dbReference>
<evidence type="ECO:0000313" key="3">
    <source>
        <dbReference type="Proteomes" id="UP000284842"/>
    </source>
</evidence>
<accession>A0A409YWU6</accession>
<reference evidence="2 3" key="1">
    <citation type="journal article" date="2018" name="Evol. Lett.">
        <title>Horizontal gene cluster transfer increased hallucinogenic mushroom diversity.</title>
        <authorList>
            <person name="Reynolds H.T."/>
            <person name="Vijayakumar V."/>
            <person name="Gluck-Thaler E."/>
            <person name="Korotkin H.B."/>
            <person name="Matheny P.B."/>
            <person name="Slot J.C."/>
        </authorList>
    </citation>
    <scope>NUCLEOTIDE SEQUENCE [LARGE SCALE GENOMIC DNA]</scope>
    <source>
        <strain evidence="2 3">2629</strain>
    </source>
</reference>
<comment type="caution">
    <text evidence="2">The sequence shown here is derived from an EMBL/GenBank/DDBJ whole genome shotgun (WGS) entry which is preliminary data.</text>
</comment>